<dbReference type="AlphaFoldDB" id="A0A0A9B1G1"/>
<proteinExistence type="predicted"/>
<sequence length="33" mass="3754">MKRFLTASLSVKLTDRTRHGQSLIRSNPTGLIR</sequence>
<dbReference type="EMBL" id="GBRH01244768">
    <property type="protein sequence ID" value="JAD53127.1"/>
    <property type="molecule type" value="Transcribed_RNA"/>
</dbReference>
<protein>
    <submittedName>
        <fullName evidence="1">Uncharacterized protein</fullName>
    </submittedName>
</protein>
<reference evidence="1" key="1">
    <citation type="submission" date="2014-09" db="EMBL/GenBank/DDBJ databases">
        <authorList>
            <person name="Magalhaes I.L.F."/>
            <person name="Oliveira U."/>
            <person name="Santos F.R."/>
            <person name="Vidigal T.H.D.A."/>
            <person name="Brescovit A.D."/>
            <person name="Santos A.J."/>
        </authorList>
    </citation>
    <scope>NUCLEOTIDE SEQUENCE</scope>
    <source>
        <tissue evidence="1">Shoot tissue taken approximately 20 cm above the soil surface</tissue>
    </source>
</reference>
<evidence type="ECO:0000313" key="1">
    <source>
        <dbReference type="EMBL" id="JAD53127.1"/>
    </source>
</evidence>
<reference evidence="1" key="2">
    <citation type="journal article" date="2015" name="Data Brief">
        <title>Shoot transcriptome of the giant reed, Arundo donax.</title>
        <authorList>
            <person name="Barrero R.A."/>
            <person name="Guerrero F.D."/>
            <person name="Moolhuijzen P."/>
            <person name="Goolsby J.A."/>
            <person name="Tidwell J."/>
            <person name="Bellgard S.E."/>
            <person name="Bellgard M.I."/>
        </authorList>
    </citation>
    <scope>NUCLEOTIDE SEQUENCE</scope>
    <source>
        <tissue evidence="1">Shoot tissue taken approximately 20 cm above the soil surface</tissue>
    </source>
</reference>
<organism evidence="1">
    <name type="scientific">Arundo donax</name>
    <name type="common">Giant reed</name>
    <name type="synonym">Donax arundinaceus</name>
    <dbReference type="NCBI Taxonomy" id="35708"/>
    <lineage>
        <taxon>Eukaryota</taxon>
        <taxon>Viridiplantae</taxon>
        <taxon>Streptophyta</taxon>
        <taxon>Embryophyta</taxon>
        <taxon>Tracheophyta</taxon>
        <taxon>Spermatophyta</taxon>
        <taxon>Magnoliopsida</taxon>
        <taxon>Liliopsida</taxon>
        <taxon>Poales</taxon>
        <taxon>Poaceae</taxon>
        <taxon>PACMAD clade</taxon>
        <taxon>Arundinoideae</taxon>
        <taxon>Arundineae</taxon>
        <taxon>Arundo</taxon>
    </lineage>
</organism>
<name>A0A0A9B1G1_ARUDO</name>
<accession>A0A0A9B1G1</accession>